<dbReference type="KEGG" id="dfa:DFA_10036"/>
<dbReference type="Gene3D" id="3.40.50.300">
    <property type="entry name" value="P-loop containing nucleotide triphosphate hydrolases"/>
    <property type="match status" value="1"/>
</dbReference>
<dbReference type="EMBL" id="GL883026">
    <property type="protein sequence ID" value="EGG15206.1"/>
    <property type="molecule type" value="Genomic_DNA"/>
</dbReference>
<dbReference type="SUPFAM" id="SSF140860">
    <property type="entry name" value="Pseudo ankyrin repeat-like"/>
    <property type="match status" value="1"/>
</dbReference>
<reference evidence="5" key="1">
    <citation type="journal article" date="2011" name="Genome Res.">
        <title>Phylogeny-wide analysis of social amoeba genomes highlights ancient origins for complex intercellular communication.</title>
        <authorList>
            <person name="Heidel A.J."/>
            <person name="Lawal H.M."/>
            <person name="Felder M."/>
            <person name="Schilde C."/>
            <person name="Helps N.R."/>
            <person name="Tunggal B."/>
            <person name="Rivero F."/>
            <person name="John U."/>
            <person name="Schleicher M."/>
            <person name="Eichinger L."/>
            <person name="Platzer M."/>
            <person name="Noegel A.A."/>
            <person name="Schaap P."/>
            <person name="Gloeckner G."/>
        </authorList>
    </citation>
    <scope>NUCLEOTIDE SEQUENCE [LARGE SCALE GENOMIC DNA]</scope>
    <source>
        <strain evidence="5">SH3</strain>
    </source>
</reference>
<dbReference type="PANTHER" id="PTHR47980">
    <property type="entry name" value="LD44762P"/>
    <property type="match status" value="1"/>
</dbReference>
<protein>
    <submittedName>
        <fullName evidence="4">Uncharacterized protein</fullName>
    </submittedName>
</protein>
<accession>F4Q937</accession>
<proteinExistence type="inferred from homology"/>
<keyword evidence="2" id="KW-0547">Nucleotide-binding</keyword>
<dbReference type="Pfam" id="PF00071">
    <property type="entry name" value="Ras"/>
    <property type="match status" value="1"/>
</dbReference>
<dbReference type="GO" id="GO:0005525">
    <property type="term" value="F:GTP binding"/>
    <property type="evidence" value="ECO:0007669"/>
    <property type="project" value="UniProtKB-KW"/>
</dbReference>
<dbReference type="AlphaFoldDB" id="F4Q937"/>
<dbReference type="Proteomes" id="UP000007797">
    <property type="component" value="Unassembled WGS sequence"/>
</dbReference>
<evidence type="ECO:0000313" key="4">
    <source>
        <dbReference type="EMBL" id="EGG15206.1"/>
    </source>
</evidence>
<dbReference type="GO" id="GO:0003924">
    <property type="term" value="F:GTPase activity"/>
    <property type="evidence" value="ECO:0007669"/>
    <property type="project" value="InterPro"/>
</dbReference>
<gene>
    <name evidence="4" type="ORF">DFA_10036</name>
</gene>
<keyword evidence="5" id="KW-1185">Reference proteome</keyword>
<organism evidence="4 5">
    <name type="scientific">Cavenderia fasciculata</name>
    <name type="common">Slime mold</name>
    <name type="synonym">Dictyostelium fasciculatum</name>
    <dbReference type="NCBI Taxonomy" id="261658"/>
    <lineage>
        <taxon>Eukaryota</taxon>
        <taxon>Amoebozoa</taxon>
        <taxon>Evosea</taxon>
        <taxon>Eumycetozoa</taxon>
        <taxon>Dictyostelia</taxon>
        <taxon>Acytosteliales</taxon>
        <taxon>Cavenderiaceae</taxon>
        <taxon>Cavenderia</taxon>
    </lineage>
</organism>
<name>F4Q937_CACFS</name>
<dbReference type="GeneID" id="14867046"/>
<dbReference type="PROSITE" id="PS51419">
    <property type="entry name" value="RAB"/>
    <property type="match status" value="1"/>
</dbReference>
<dbReference type="InterPro" id="IPR027417">
    <property type="entry name" value="P-loop_NTPase"/>
</dbReference>
<dbReference type="STRING" id="1054147.F4Q937"/>
<evidence type="ECO:0000256" key="3">
    <source>
        <dbReference type="ARBA" id="ARBA00023134"/>
    </source>
</evidence>
<evidence type="ECO:0000256" key="1">
    <source>
        <dbReference type="ARBA" id="ARBA00006270"/>
    </source>
</evidence>
<dbReference type="Gene3D" id="1.25.40.20">
    <property type="entry name" value="Ankyrin repeat-containing domain"/>
    <property type="match status" value="1"/>
</dbReference>
<sequence length="637" mass="74798">MNKIKEEFINLFTNEKKKSFKKELEEKLEKMKVLIPFSELEDNIDQFYKYGTEESALLIIEWNLGGLLVREKETEFSIPQLKTWACTPILQFCGIDLYGNRFSFMFDYWNAMNSCINCITTSGNHDFMKHIDGVPDLMISSLILMCNQVTLYRCARIVFILFDVTDLQSFENLKGWHCETQRYCWEMVEVVIVGTKRDLVDQRMVTREQANDFALGLGCSYFEVGQDDESCIDRVYSIIARHLYENMYKDFEDNRLDLLPLHLDSISSSSSLSTRANTSTTTTTTTIKDQLFYSVFRSKYIRNNIFKQIPIIHSDLNVQLARGIGMPNIEFWCTNRYFNVLKYYKEKRLPIEINKFAKVSPFLRMSGNLELLQYIVEKIGDLNHPEKNQVINEVMVGGDLSMVQYLFSQGYYWTLEGLLMAIAFNHIDIVEFIFEKSGEVTQDIQKDLITRPPFLNQNRLKRCIQMAKSYNREEIVINLKKYKKRGKFKKQIIEEFKEKDINIPFKELEENIDHFFEYASEDSVLMVIEWNQVGLHLRVLTKSASQLKSMANKFILANRGFDYSGTKHSFLFDKWATMRMECINRLSANTNYEWMKHIQGVQDVCRIFVITKSKFRSTVTPEVAQLYLTVFNASYKQ</sequence>
<dbReference type="InterPro" id="IPR050305">
    <property type="entry name" value="Small_GTPase_Rab"/>
</dbReference>
<dbReference type="SMART" id="SM00175">
    <property type="entry name" value="RAB"/>
    <property type="match status" value="1"/>
</dbReference>
<evidence type="ECO:0000313" key="5">
    <source>
        <dbReference type="Proteomes" id="UP000007797"/>
    </source>
</evidence>
<keyword evidence="3" id="KW-0342">GTP-binding</keyword>
<dbReference type="InterPro" id="IPR036770">
    <property type="entry name" value="Ankyrin_rpt-contain_sf"/>
</dbReference>
<dbReference type="SUPFAM" id="SSF52540">
    <property type="entry name" value="P-loop containing nucleoside triphosphate hydrolases"/>
    <property type="match status" value="1"/>
</dbReference>
<comment type="similarity">
    <text evidence="1">Belongs to the small GTPase superfamily. Rab family.</text>
</comment>
<evidence type="ECO:0000256" key="2">
    <source>
        <dbReference type="ARBA" id="ARBA00022741"/>
    </source>
</evidence>
<dbReference type="InterPro" id="IPR001806">
    <property type="entry name" value="Small_GTPase"/>
</dbReference>
<dbReference type="RefSeq" id="XP_004351926.1">
    <property type="nucleotide sequence ID" value="XM_004351874.1"/>
</dbReference>